<name>A0A645I5V6_9ZZZZ</name>
<dbReference type="GO" id="GO:0015074">
    <property type="term" value="P:DNA integration"/>
    <property type="evidence" value="ECO:0007669"/>
    <property type="project" value="InterPro"/>
</dbReference>
<dbReference type="GO" id="GO:0003677">
    <property type="term" value="F:DNA binding"/>
    <property type="evidence" value="ECO:0007669"/>
    <property type="project" value="InterPro"/>
</dbReference>
<dbReference type="EMBL" id="VSSQ01107583">
    <property type="protein sequence ID" value="MPN46695.1"/>
    <property type="molecule type" value="Genomic_DNA"/>
</dbReference>
<sequence length="62" mass="6883">MLLEKDESVFVISKLLGHKSIKTTERYLHLRDQAARNAISSLDGAFPSQSILVNKGKEKKAA</sequence>
<dbReference type="InterPro" id="IPR013762">
    <property type="entry name" value="Integrase-like_cat_sf"/>
</dbReference>
<organism evidence="2">
    <name type="scientific">bioreactor metagenome</name>
    <dbReference type="NCBI Taxonomy" id="1076179"/>
    <lineage>
        <taxon>unclassified sequences</taxon>
        <taxon>metagenomes</taxon>
        <taxon>ecological metagenomes</taxon>
    </lineage>
</organism>
<evidence type="ECO:0000256" key="1">
    <source>
        <dbReference type="ARBA" id="ARBA00023172"/>
    </source>
</evidence>
<evidence type="ECO:0008006" key="3">
    <source>
        <dbReference type="Google" id="ProtNLM"/>
    </source>
</evidence>
<dbReference type="InterPro" id="IPR011010">
    <property type="entry name" value="DNA_brk_join_enz"/>
</dbReference>
<dbReference type="AlphaFoldDB" id="A0A645I5V6"/>
<evidence type="ECO:0000313" key="2">
    <source>
        <dbReference type="EMBL" id="MPN46695.1"/>
    </source>
</evidence>
<comment type="caution">
    <text evidence="2">The sequence shown here is derived from an EMBL/GenBank/DDBJ whole genome shotgun (WGS) entry which is preliminary data.</text>
</comment>
<dbReference type="GO" id="GO:0006310">
    <property type="term" value="P:DNA recombination"/>
    <property type="evidence" value="ECO:0007669"/>
    <property type="project" value="UniProtKB-KW"/>
</dbReference>
<accession>A0A645I5V6</accession>
<dbReference type="SUPFAM" id="SSF56349">
    <property type="entry name" value="DNA breaking-rejoining enzymes"/>
    <property type="match status" value="1"/>
</dbReference>
<keyword evidence="1" id="KW-0233">DNA recombination</keyword>
<gene>
    <name evidence="2" type="ORF">SDC9_194292</name>
</gene>
<proteinExistence type="predicted"/>
<reference evidence="2" key="1">
    <citation type="submission" date="2019-08" db="EMBL/GenBank/DDBJ databases">
        <authorList>
            <person name="Kucharzyk K."/>
            <person name="Murdoch R.W."/>
            <person name="Higgins S."/>
            <person name="Loffler F."/>
        </authorList>
    </citation>
    <scope>NUCLEOTIDE SEQUENCE</scope>
</reference>
<dbReference type="Gene3D" id="1.10.443.10">
    <property type="entry name" value="Intergrase catalytic core"/>
    <property type="match status" value="1"/>
</dbReference>
<protein>
    <recommendedName>
        <fullName evidence="3">Tyr recombinase domain-containing protein</fullName>
    </recommendedName>
</protein>